<feature type="region of interest" description="Disordered" evidence="5">
    <location>
        <begin position="53"/>
        <end position="84"/>
    </location>
</feature>
<dbReference type="Gene3D" id="3.40.50.300">
    <property type="entry name" value="P-loop containing nucleotide triphosphate hydrolases"/>
    <property type="match status" value="1"/>
</dbReference>
<evidence type="ECO:0000256" key="4">
    <source>
        <dbReference type="ARBA" id="ARBA00022840"/>
    </source>
</evidence>
<evidence type="ECO:0000259" key="6">
    <source>
        <dbReference type="Pfam" id="PF00270"/>
    </source>
</evidence>
<evidence type="ECO:0000256" key="5">
    <source>
        <dbReference type="SAM" id="MobiDB-lite"/>
    </source>
</evidence>
<accession>A0AAW1HE74</accession>
<dbReference type="InterPro" id="IPR027417">
    <property type="entry name" value="P-loop_NTPase"/>
</dbReference>
<keyword evidence="1" id="KW-0547">Nucleotide-binding</keyword>
<dbReference type="GO" id="GO:0004386">
    <property type="term" value="F:helicase activity"/>
    <property type="evidence" value="ECO:0007669"/>
    <property type="project" value="UniProtKB-KW"/>
</dbReference>
<protein>
    <recommendedName>
        <fullName evidence="6">DEAD/DEAH-box helicase domain-containing protein</fullName>
    </recommendedName>
</protein>
<sequence>MVKGDDVKAKKKNKKLRKKLNRDPSTAVSTRVAAIIAAKKRRHTGKRRQCQGMCFSLPTPEDPFNDRRGKEDTTMKKGKKPRPLSYNTVAAKDESEKQFGKSPSSDREILGNRKAKGLKQMELLVNQGKKKNAEMGKGNKKINSKNSSSGDLGWPSNFLIKCLNSMRDLLVFDGQIEEQEESFVPYSWGFEFWKSYSLGRDILENSGTSPSVQQIAWITSTAADSITRKESEVTSLLNSPFLLYLVPSQEKAVKVRSLCKPLKPFGIHTVCLHAGSSVEHQITGLKKCDPEFVVATPERLWELVTLKEFDISSVALLVVDAMDSLSNCLDTVKCIRDSISGNARTVVFQGSGSGFSSQAVQLQSIIREPVDTLSVDDTKGCWRLSH</sequence>
<dbReference type="InterPro" id="IPR011545">
    <property type="entry name" value="DEAD/DEAH_box_helicase_dom"/>
</dbReference>
<dbReference type="SUPFAM" id="SSF52540">
    <property type="entry name" value="P-loop containing nucleoside triphosphate hydrolases"/>
    <property type="match status" value="1"/>
</dbReference>
<dbReference type="GO" id="GO:0003676">
    <property type="term" value="F:nucleic acid binding"/>
    <property type="evidence" value="ECO:0007669"/>
    <property type="project" value="InterPro"/>
</dbReference>
<dbReference type="Pfam" id="PF00270">
    <property type="entry name" value="DEAD"/>
    <property type="match status" value="1"/>
</dbReference>
<feature type="region of interest" description="Disordered" evidence="5">
    <location>
        <begin position="1"/>
        <end position="27"/>
    </location>
</feature>
<keyword evidence="4" id="KW-0067">ATP-binding</keyword>
<evidence type="ECO:0000256" key="2">
    <source>
        <dbReference type="ARBA" id="ARBA00022801"/>
    </source>
</evidence>
<evidence type="ECO:0000256" key="3">
    <source>
        <dbReference type="ARBA" id="ARBA00022806"/>
    </source>
</evidence>
<reference evidence="7 8" key="1">
    <citation type="submission" date="2024-03" db="EMBL/GenBank/DDBJ databases">
        <title>WGS assembly of Saponaria officinalis var. Norfolk2.</title>
        <authorList>
            <person name="Jenkins J."/>
            <person name="Shu S."/>
            <person name="Grimwood J."/>
            <person name="Barry K."/>
            <person name="Goodstein D."/>
            <person name="Schmutz J."/>
            <person name="Leebens-Mack J."/>
            <person name="Osbourn A."/>
        </authorList>
    </citation>
    <scope>NUCLEOTIDE SEQUENCE [LARGE SCALE GENOMIC DNA]</scope>
    <source>
        <strain evidence="8">cv. Norfolk2</strain>
        <strain evidence="7">JIC</strain>
        <tissue evidence="7">Leaf</tissue>
    </source>
</reference>
<keyword evidence="3" id="KW-0347">Helicase</keyword>
<comment type="caution">
    <text evidence="7">The sequence shown here is derived from an EMBL/GenBank/DDBJ whole genome shotgun (WGS) entry which is preliminary data.</text>
</comment>
<evidence type="ECO:0000256" key="1">
    <source>
        <dbReference type="ARBA" id="ARBA00022741"/>
    </source>
</evidence>
<dbReference type="AlphaFoldDB" id="A0AAW1HE74"/>
<organism evidence="7 8">
    <name type="scientific">Saponaria officinalis</name>
    <name type="common">Common soapwort</name>
    <name type="synonym">Lychnis saponaria</name>
    <dbReference type="NCBI Taxonomy" id="3572"/>
    <lineage>
        <taxon>Eukaryota</taxon>
        <taxon>Viridiplantae</taxon>
        <taxon>Streptophyta</taxon>
        <taxon>Embryophyta</taxon>
        <taxon>Tracheophyta</taxon>
        <taxon>Spermatophyta</taxon>
        <taxon>Magnoliopsida</taxon>
        <taxon>eudicotyledons</taxon>
        <taxon>Gunneridae</taxon>
        <taxon>Pentapetalae</taxon>
        <taxon>Caryophyllales</taxon>
        <taxon>Caryophyllaceae</taxon>
        <taxon>Caryophylleae</taxon>
        <taxon>Saponaria</taxon>
    </lineage>
</organism>
<name>A0AAW1HE74_SAPOF</name>
<dbReference type="GO" id="GO:0005524">
    <property type="term" value="F:ATP binding"/>
    <property type="evidence" value="ECO:0007669"/>
    <property type="project" value="UniProtKB-KW"/>
</dbReference>
<evidence type="ECO:0000313" key="7">
    <source>
        <dbReference type="EMBL" id="KAK9674309.1"/>
    </source>
</evidence>
<feature type="compositionally biased region" description="Basic residues" evidence="5">
    <location>
        <begin position="9"/>
        <end position="20"/>
    </location>
</feature>
<keyword evidence="8" id="KW-1185">Reference proteome</keyword>
<dbReference type="Proteomes" id="UP001443914">
    <property type="component" value="Unassembled WGS sequence"/>
</dbReference>
<dbReference type="EMBL" id="JBDFQZ010000012">
    <property type="protein sequence ID" value="KAK9674309.1"/>
    <property type="molecule type" value="Genomic_DNA"/>
</dbReference>
<proteinExistence type="predicted"/>
<evidence type="ECO:0000313" key="8">
    <source>
        <dbReference type="Proteomes" id="UP001443914"/>
    </source>
</evidence>
<keyword evidence="2" id="KW-0378">Hydrolase</keyword>
<dbReference type="EMBL" id="JBDFQZ010000012">
    <property type="protein sequence ID" value="KAK9674308.1"/>
    <property type="molecule type" value="Genomic_DNA"/>
</dbReference>
<gene>
    <name evidence="7" type="ORF">RND81_12G225000</name>
</gene>
<feature type="domain" description="DEAD/DEAH-box helicase" evidence="6">
    <location>
        <begin position="236"/>
        <end position="327"/>
    </location>
</feature>
<dbReference type="PANTHER" id="PTHR47960">
    <property type="entry name" value="DEAD-BOX ATP-DEPENDENT RNA HELICASE 50"/>
    <property type="match status" value="1"/>
</dbReference>
<dbReference type="GO" id="GO:0016787">
    <property type="term" value="F:hydrolase activity"/>
    <property type="evidence" value="ECO:0007669"/>
    <property type="project" value="UniProtKB-KW"/>
</dbReference>
<feature type="compositionally biased region" description="Basic and acidic residues" evidence="5">
    <location>
        <begin position="64"/>
        <end position="75"/>
    </location>
</feature>